<comment type="caution">
    <text evidence="8">The sequence shown here is derived from an EMBL/GenBank/DDBJ whole genome shotgun (WGS) entry which is preliminary data.</text>
</comment>
<evidence type="ECO:0000259" key="7">
    <source>
        <dbReference type="Pfam" id="PF01494"/>
    </source>
</evidence>
<dbReference type="Gene3D" id="3.50.50.60">
    <property type="entry name" value="FAD/NAD(P)-binding domain"/>
    <property type="match status" value="1"/>
</dbReference>
<sequence length="450" mass="49501">MAAPSKVTIVGAGLGGLTAAIACRHGGFDVTILERAPKIGNVGAGIQIPPNSAQTLGRLGVLPQIEKVSTIVESFDMRRYADGSLLASKPYGQASVGLYGGHWRVIHREDYHTILLDEALRLGATLQRDAHVENINVEGTEIAMMDGSTMQADVVIGADGADPIKPSFPTETGDLAYRATFSRSQLEVLNNPRVDELCAKKAVTVWFGPDKHCVFYPIRAGSEFNLVLLRPDNLPHGTRSSEGDISEMRATFDGWDPILTALISCISSVLKWKLMHHEELETWVQGNAALLGDACHPTLPYQAQGAAMAVEDGAVLGNLLSEYKKDLESPDTKLRHCLEPTILHLYEEMRKQRTTLNVAGAEQNRIFYHLNDGPKQQERDAEMANFDFATGRSSYTWLDSEYNKDLLSYDATADAREVYRRRYEDQISQDRQTTIRGDGSMASKPASGHL</sequence>
<keyword evidence="9" id="KW-1185">Reference proteome</keyword>
<organism evidence="8 9">
    <name type="scientific">Exophiala viscosa</name>
    <dbReference type="NCBI Taxonomy" id="2486360"/>
    <lineage>
        <taxon>Eukaryota</taxon>
        <taxon>Fungi</taxon>
        <taxon>Dikarya</taxon>
        <taxon>Ascomycota</taxon>
        <taxon>Pezizomycotina</taxon>
        <taxon>Eurotiomycetes</taxon>
        <taxon>Chaetothyriomycetidae</taxon>
        <taxon>Chaetothyriales</taxon>
        <taxon>Herpotrichiellaceae</taxon>
        <taxon>Exophiala</taxon>
    </lineage>
</organism>
<feature type="region of interest" description="Disordered" evidence="6">
    <location>
        <begin position="427"/>
        <end position="450"/>
    </location>
</feature>
<dbReference type="InterPro" id="IPR002938">
    <property type="entry name" value="FAD-bd"/>
</dbReference>
<dbReference type="EMBL" id="MU404364">
    <property type="protein sequence ID" value="KAI1608241.1"/>
    <property type="molecule type" value="Genomic_DNA"/>
</dbReference>
<keyword evidence="5" id="KW-0503">Monooxygenase</keyword>
<keyword evidence="2" id="KW-0285">Flavoprotein</keyword>
<evidence type="ECO:0000256" key="1">
    <source>
        <dbReference type="ARBA" id="ARBA00007992"/>
    </source>
</evidence>
<evidence type="ECO:0000256" key="3">
    <source>
        <dbReference type="ARBA" id="ARBA00022827"/>
    </source>
</evidence>
<dbReference type="PANTHER" id="PTHR13789:SF311">
    <property type="entry name" value="HYDROXYLASE, PUTATIVE (AFU_ORTHOLOGUE AFUA_5G10180)-RELATED"/>
    <property type="match status" value="1"/>
</dbReference>
<reference evidence="8" key="1">
    <citation type="journal article" date="2022" name="bioRxiv">
        <title>Deciphering the potential niche of two novel black yeast fungi from a biological soil crust based on their genomes, phenotypes, and melanin regulation.</title>
        <authorList>
            <consortium name="DOE Joint Genome Institute"/>
            <person name="Carr E.C."/>
            <person name="Barton Q."/>
            <person name="Grambo S."/>
            <person name="Sullivan M."/>
            <person name="Renfro C.M."/>
            <person name="Kuo A."/>
            <person name="Pangilinan J."/>
            <person name="Lipzen A."/>
            <person name="Keymanesh K."/>
            <person name="Savage E."/>
            <person name="Barry K."/>
            <person name="Grigoriev I.V."/>
            <person name="Riekhof W.R."/>
            <person name="Harris S.S."/>
        </authorList>
    </citation>
    <scope>NUCLEOTIDE SEQUENCE</scope>
    <source>
        <strain evidence="8">JF 03-4F</strain>
    </source>
</reference>
<comment type="similarity">
    <text evidence="1">Belongs to the paxM FAD-dependent monooxygenase family.</text>
</comment>
<evidence type="ECO:0000256" key="2">
    <source>
        <dbReference type="ARBA" id="ARBA00022630"/>
    </source>
</evidence>
<dbReference type="Pfam" id="PF01494">
    <property type="entry name" value="FAD_binding_3"/>
    <property type="match status" value="1"/>
</dbReference>
<dbReference type="InterPro" id="IPR036188">
    <property type="entry name" value="FAD/NAD-bd_sf"/>
</dbReference>
<dbReference type="SUPFAM" id="SSF51905">
    <property type="entry name" value="FAD/NAD(P)-binding domain"/>
    <property type="match status" value="1"/>
</dbReference>
<dbReference type="InterPro" id="IPR050493">
    <property type="entry name" value="FAD-dep_Monooxygenase_BioMet"/>
</dbReference>
<feature type="domain" description="FAD-binding" evidence="7">
    <location>
        <begin position="6"/>
        <end position="323"/>
    </location>
</feature>
<evidence type="ECO:0000256" key="6">
    <source>
        <dbReference type="SAM" id="MobiDB-lite"/>
    </source>
</evidence>
<keyword evidence="4" id="KW-0560">Oxidoreductase</keyword>
<dbReference type="AlphaFoldDB" id="A0AAN6I8P0"/>
<dbReference type="GO" id="GO:0071949">
    <property type="term" value="F:FAD binding"/>
    <property type="evidence" value="ECO:0007669"/>
    <property type="project" value="InterPro"/>
</dbReference>
<name>A0AAN6I8P0_9EURO</name>
<protein>
    <submittedName>
        <fullName evidence="8">Salicylate hydroxylase</fullName>
    </submittedName>
</protein>
<dbReference type="Proteomes" id="UP001203852">
    <property type="component" value="Unassembled WGS sequence"/>
</dbReference>
<dbReference type="GO" id="GO:0004497">
    <property type="term" value="F:monooxygenase activity"/>
    <property type="evidence" value="ECO:0007669"/>
    <property type="project" value="UniProtKB-KW"/>
</dbReference>
<dbReference type="PROSITE" id="PS51257">
    <property type="entry name" value="PROKAR_LIPOPROTEIN"/>
    <property type="match status" value="1"/>
</dbReference>
<dbReference type="PANTHER" id="PTHR13789">
    <property type="entry name" value="MONOOXYGENASE"/>
    <property type="match status" value="1"/>
</dbReference>
<evidence type="ECO:0000256" key="4">
    <source>
        <dbReference type="ARBA" id="ARBA00023002"/>
    </source>
</evidence>
<keyword evidence="3" id="KW-0274">FAD</keyword>
<evidence type="ECO:0000256" key="5">
    <source>
        <dbReference type="ARBA" id="ARBA00023033"/>
    </source>
</evidence>
<evidence type="ECO:0000313" key="9">
    <source>
        <dbReference type="Proteomes" id="UP001203852"/>
    </source>
</evidence>
<accession>A0AAN6I8P0</accession>
<evidence type="ECO:0000313" key="8">
    <source>
        <dbReference type="EMBL" id="KAI1608241.1"/>
    </source>
</evidence>
<dbReference type="SUPFAM" id="SSF54373">
    <property type="entry name" value="FAD-linked reductases, C-terminal domain"/>
    <property type="match status" value="1"/>
</dbReference>
<proteinExistence type="inferred from homology"/>
<gene>
    <name evidence="8" type="ORF">EDD36DRAFT_483220</name>
</gene>
<dbReference type="PRINTS" id="PR00420">
    <property type="entry name" value="RNGMNOXGNASE"/>
</dbReference>